<evidence type="ECO:0000259" key="3">
    <source>
        <dbReference type="Pfam" id="PF04773"/>
    </source>
</evidence>
<comment type="caution">
    <text evidence="4">The sequence shown here is derived from an EMBL/GenBank/DDBJ whole genome shotgun (WGS) entry which is preliminary data.</text>
</comment>
<reference evidence="4 5" key="1">
    <citation type="submission" date="2017-09" db="EMBL/GenBank/DDBJ databases">
        <title>Depth-based differentiation of microbial function through sediment-hosted aquifers and enrichment of novel symbionts in the deep terrestrial subsurface.</title>
        <authorList>
            <person name="Probst A.J."/>
            <person name="Ladd B."/>
            <person name="Jarett J.K."/>
            <person name="Geller-Mcgrath D.E."/>
            <person name="Sieber C.M."/>
            <person name="Emerson J.B."/>
            <person name="Anantharaman K."/>
            <person name="Thomas B.C."/>
            <person name="Malmstrom R."/>
            <person name="Stieglmeier M."/>
            <person name="Klingl A."/>
            <person name="Woyke T."/>
            <person name="Ryan C.M."/>
            <person name="Banfield J.F."/>
        </authorList>
    </citation>
    <scope>NUCLEOTIDE SEQUENCE [LARGE SCALE GENOMIC DNA]</scope>
    <source>
        <strain evidence="4">CG10_big_fil_rev_8_21_14_0_10_49_38</strain>
    </source>
</reference>
<dbReference type="Pfam" id="PF04773">
    <property type="entry name" value="FecR"/>
    <property type="match status" value="1"/>
</dbReference>
<dbReference type="PANTHER" id="PTHR38731:SF1">
    <property type="entry name" value="FECR PROTEIN DOMAIN-CONTAINING PROTEIN"/>
    <property type="match status" value="1"/>
</dbReference>
<feature type="domain" description="FecR protein" evidence="3">
    <location>
        <begin position="319"/>
        <end position="411"/>
    </location>
</feature>
<evidence type="ECO:0000256" key="1">
    <source>
        <dbReference type="SAM" id="MobiDB-lite"/>
    </source>
</evidence>
<dbReference type="AlphaFoldDB" id="A0A2H0RJ00"/>
<protein>
    <recommendedName>
        <fullName evidence="3">FecR protein domain-containing protein</fullName>
    </recommendedName>
</protein>
<sequence>MNSKINYLRDIMRKKFATLLLRQARSEMSGQSPGHFGRALSEQRSIPRPLGRESTSLPAKGRAERVPPIPRGLPRGPLLATLLGFFIVCVFAKPVQAGVVLTGGEFDIGTDPSVNQLYNQMLFRDTVFEIDDLGRAKGSANVVFADLDLNGALRSGTLTLNLEGNYDAKKNSLSGKFTVKHTDSMADEAAPPVVSSYGNNDYTFNGTISGGWLSKDSVFEIFFDGTAHQVGNYWNSNGKKDEWDTSEKWHNKVVFREDFCDSLTAQIEKEPRWRFIQTAQAKDSGARFVAFSGEVLVTPKNKLYDERPAEDDMVLEEGDEIATGGDSCAMISYADGSTFIMRARSKVVLGYAPERQSQLRLVAGNIFVNLKHIYETGHLEVTMNQAIAGTKGTTFIASEDGTNSTLKVIEGLMYFRSLATDQEINVGSGEMVLANSSGMTEKNAFDTEAESSSWKKIQDNLTIINTGSVVDGESPTELSSKDAKSVPSEAEEPKSKAIFFIIILLFLAVLGFLGIKFAKRK</sequence>
<accession>A0A2H0RJ00</accession>
<evidence type="ECO:0000313" key="4">
    <source>
        <dbReference type="EMBL" id="PIR46463.1"/>
    </source>
</evidence>
<keyword evidence="2" id="KW-1133">Transmembrane helix</keyword>
<feature type="region of interest" description="Disordered" evidence="1">
    <location>
        <begin position="28"/>
        <end position="70"/>
    </location>
</feature>
<dbReference type="PANTHER" id="PTHR38731">
    <property type="entry name" value="LIPL45-RELATED LIPOPROTEIN-RELATED"/>
    <property type="match status" value="1"/>
</dbReference>
<feature type="transmembrane region" description="Helical" evidence="2">
    <location>
        <begin position="497"/>
        <end position="518"/>
    </location>
</feature>
<evidence type="ECO:0000256" key="2">
    <source>
        <dbReference type="SAM" id="Phobius"/>
    </source>
</evidence>
<keyword evidence="2" id="KW-0812">Transmembrane</keyword>
<gene>
    <name evidence="4" type="ORF">COV08_00025</name>
</gene>
<evidence type="ECO:0000313" key="5">
    <source>
        <dbReference type="Proteomes" id="UP000230431"/>
    </source>
</evidence>
<organism evidence="4 5">
    <name type="scientific">Candidatus Vogelbacteria bacterium CG10_big_fil_rev_8_21_14_0_10_49_38</name>
    <dbReference type="NCBI Taxonomy" id="1975043"/>
    <lineage>
        <taxon>Bacteria</taxon>
        <taxon>Candidatus Vogeliibacteriota</taxon>
    </lineage>
</organism>
<dbReference type="EMBL" id="PCYK01000001">
    <property type="protein sequence ID" value="PIR46463.1"/>
    <property type="molecule type" value="Genomic_DNA"/>
</dbReference>
<name>A0A2H0RJ00_9BACT</name>
<dbReference type="Gene3D" id="2.60.120.1440">
    <property type="match status" value="1"/>
</dbReference>
<keyword evidence="2" id="KW-0472">Membrane</keyword>
<dbReference type="InterPro" id="IPR006860">
    <property type="entry name" value="FecR"/>
</dbReference>
<proteinExistence type="predicted"/>
<dbReference type="Proteomes" id="UP000230431">
    <property type="component" value="Unassembled WGS sequence"/>
</dbReference>